<reference evidence="1" key="1">
    <citation type="journal article" date="2020" name="Stud. Mycol.">
        <title>101 Dothideomycetes genomes: a test case for predicting lifestyles and emergence of pathogens.</title>
        <authorList>
            <person name="Haridas S."/>
            <person name="Albert R."/>
            <person name="Binder M."/>
            <person name="Bloem J."/>
            <person name="Labutti K."/>
            <person name="Salamov A."/>
            <person name="Andreopoulos B."/>
            <person name="Baker S."/>
            <person name="Barry K."/>
            <person name="Bills G."/>
            <person name="Bluhm B."/>
            <person name="Cannon C."/>
            <person name="Castanera R."/>
            <person name="Culley D."/>
            <person name="Daum C."/>
            <person name="Ezra D."/>
            <person name="Gonzalez J."/>
            <person name="Henrissat B."/>
            <person name="Kuo A."/>
            <person name="Liang C."/>
            <person name="Lipzen A."/>
            <person name="Lutzoni F."/>
            <person name="Magnuson J."/>
            <person name="Mondo S."/>
            <person name="Nolan M."/>
            <person name="Ohm R."/>
            <person name="Pangilinan J."/>
            <person name="Park H.-J."/>
            <person name="Ramirez L."/>
            <person name="Alfaro M."/>
            <person name="Sun H."/>
            <person name="Tritt A."/>
            <person name="Yoshinaga Y."/>
            <person name="Zwiers L.-H."/>
            <person name="Turgeon B."/>
            <person name="Goodwin S."/>
            <person name="Spatafora J."/>
            <person name="Crous P."/>
            <person name="Grigoriev I."/>
        </authorList>
    </citation>
    <scope>NUCLEOTIDE SEQUENCE</scope>
    <source>
        <strain evidence="1">CBS 122367</strain>
    </source>
</reference>
<name>A0A6G1J770_9PLEO</name>
<dbReference type="EMBL" id="MU005577">
    <property type="protein sequence ID" value="KAF2686075.1"/>
    <property type="molecule type" value="Genomic_DNA"/>
</dbReference>
<dbReference type="OrthoDB" id="3770318at2759"/>
<sequence>MLETRAVDCRTINCHDNGDADCFDESPDNECPVCAWDYYCAGPSNRGVPSLDQMVIIAGAEDVKGREIVLTNFMEGDQMRNEWASIICPNITAVKSDQDTEAGIWHFTVQGTHKRAMSLTHKGEFLDMLVTWEPTETFLLPKFDDVKVDLCKTALGKASENYHELHYGAFNSKWVKSMKNRHSISISTPTVDPVTKKTKRGRSGDTIAFINIEFGDHNKDIGLFNGNGLPVAP</sequence>
<evidence type="ECO:0000313" key="2">
    <source>
        <dbReference type="Proteomes" id="UP000799291"/>
    </source>
</evidence>
<organism evidence="1 2">
    <name type="scientific">Lentithecium fluviatile CBS 122367</name>
    <dbReference type="NCBI Taxonomy" id="1168545"/>
    <lineage>
        <taxon>Eukaryota</taxon>
        <taxon>Fungi</taxon>
        <taxon>Dikarya</taxon>
        <taxon>Ascomycota</taxon>
        <taxon>Pezizomycotina</taxon>
        <taxon>Dothideomycetes</taxon>
        <taxon>Pleosporomycetidae</taxon>
        <taxon>Pleosporales</taxon>
        <taxon>Massarineae</taxon>
        <taxon>Lentitheciaceae</taxon>
        <taxon>Lentithecium</taxon>
    </lineage>
</organism>
<dbReference type="Proteomes" id="UP000799291">
    <property type="component" value="Unassembled WGS sequence"/>
</dbReference>
<protein>
    <submittedName>
        <fullName evidence="1">Uncharacterized protein</fullName>
    </submittedName>
</protein>
<dbReference type="AlphaFoldDB" id="A0A6G1J770"/>
<gene>
    <name evidence="1" type="ORF">K458DRAFT_299134</name>
</gene>
<evidence type="ECO:0000313" key="1">
    <source>
        <dbReference type="EMBL" id="KAF2686075.1"/>
    </source>
</evidence>
<accession>A0A6G1J770</accession>
<proteinExistence type="predicted"/>
<keyword evidence="2" id="KW-1185">Reference proteome</keyword>